<dbReference type="EMBL" id="HBNS01019060">
    <property type="protein sequence ID" value="CAE4607698.1"/>
    <property type="molecule type" value="Transcribed_RNA"/>
</dbReference>
<organism evidence="2">
    <name type="scientific">Ditylum brightwellii</name>
    <dbReference type="NCBI Taxonomy" id="49249"/>
    <lineage>
        <taxon>Eukaryota</taxon>
        <taxon>Sar</taxon>
        <taxon>Stramenopiles</taxon>
        <taxon>Ochrophyta</taxon>
        <taxon>Bacillariophyta</taxon>
        <taxon>Mediophyceae</taxon>
        <taxon>Lithodesmiophycidae</taxon>
        <taxon>Lithodesmiales</taxon>
        <taxon>Lithodesmiaceae</taxon>
        <taxon>Ditylum</taxon>
    </lineage>
</organism>
<evidence type="ECO:0000313" key="2">
    <source>
        <dbReference type="EMBL" id="CAE4607698.1"/>
    </source>
</evidence>
<protein>
    <submittedName>
        <fullName evidence="2">Uncharacterized protein</fullName>
    </submittedName>
</protein>
<proteinExistence type="predicted"/>
<feature type="region of interest" description="Disordered" evidence="1">
    <location>
        <begin position="185"/>
        <end position="247"/>
    </location>
</feature>
<sequence>MEQIVGTCTAHKEEATYIAEGWVNPKTQKLYQWLDDTIVPRYVIDWYDTYTKEKEERERRRQEGEEEKGDDVFTNAAEAQEKCTATNAAEKNSIPTRENNKRNASSSPLGTQTQHHKKRKLVAIKQEDVDNEETHGRTSTSSSSQVFYNCHSQDSDNSNLETQAHATEVTPPIATATQAQEMNYHTEKSSLSGQIQQPKTTPPTKETMLQLKPTQETANNDDNSSLSQEMNNHTEKSSSSGHIQQPKTTFPTKETVLQLKPTQETANNNDNSSQSQQQPLLSCSSSSFVSSQLASQATSQQSSNFSADILSPNLLPSQSPQPPGSGGSTTILEESLCSSSSSKSPNNTGSGGMVSVIRRLSSSFSSAANAALNFSGTSDSNIMRINDI</sequence>
<gene>
    <name evidence="2" type="ORF">DBRI00130_LOCUS15176</name>
</gene>
<feature type="compositionally biased region" description="Polar residues" evidence="1">
    <location>
        <begin position="83"/>
        <end position="113"/>
    </location>
</feature>
<feature type="compositionally biased region" description="Basic and acidic residues" evidence="1">
    <location>
        <begin position="125"/>
        <end position="136"/>
    </location>
</feature>
<feature type="compositionally biased region" description="Low complexity" evidence="1">
    <location>
        <begin position="196"/>
        <end position="205"/>
    </location>
</feature>
<feature type="region of interest" description="Disordered" evidence="1">
    <location>
        <begin position="54"/>
        <end position="158"/>
    </location>
</feature>
<evidence type="ECO:0000256" key="1">
    <source>
        <dbReference type="SAM" id="MobiDB-lite"/>
    </source>
</evidence>
<feature type="compositionally biased region" description="Low complexity" evidence="1">
    <location>
        <begin position="304"/>
        <end position="318"/>
    </location>
</feature>
<feature type="compositionally biased region" description="Basic and acidic residues" evidence="1">
    <location>
        <begin position="54"/>
        <end position="63"/>
    </location>
</feature>
<name>A0A7S4R9R9_9STRA</name>
<feature type="region of interest" description="Disordered" evidence="1">
    <location>
        <begin position="304"/>
        <end position="351"/>
    </location>
</feature>
<feature type="compositionally biased region" description="Polar residues" evidence="1">
    <location>
        <begin position="137"/>
        <end position="158"/>
    </location>
</feature>
<dbReference type="AlphaFoldDB" id="A0A7S4R9R9"/>
<feature type="compositionally biased region" description="Polar residues" evidence="1">
    <location>
        <begin position="212"/>
        <end position="247"/>
    </location>
</feature>
<feature type="compositionally biased region" description="Polar residues" evidence="1">
    <location>
        <begin position="185"/>
        <end position="195"/>
    </location>
</feature>
<reference evidence="2" key="1">
    <citation type="submission" date="2021-01" db="EMBL/GenBank/DDBJ databases">
        <authorList>
            <person name="Corre E."/>
            <person name="Pelletier E."/>
            <person name="Niang G."/>
            <person name="Scheremetjew M."/>
            <person name="Finn R."/>
            <person name="Kale V."/>
            <person name="Holt S."/>
            <person name="Cochrane G."/>
            <person name="Meng A."/>
            <person name="Brown T."/>
            <person name="Cohen L."/>
        </authorList>
    </citation>
    <scope>NUCLEOTIDE SEQUENCE</scope>
    <source>
        <strain evidence="2">GSO104</strain>
    </source>
</reference>
<accession>A0A7S4R9R9</accession>
<feature type="compositionally biased region" description="Low complexity" evidence="1">
    <location>
        <begin position="328"/>
        <end position="344"/>
    </location>
</feature>